<organism evidence="2 3">
    <name type="scientific">Rubripirellula tenax</name>
    <dbReference type="NCBI Taxonomy" id="2528015"/>
    <lineage>
        <taxon>Bacteria</taxon>
        <taxon>Pseudomonadati</taxon>
        <taxon>Planctomycetota</taxon>
        <taxon>Planctomycetia</taxon>
        <taxon>Pirellulales</taxon>
        <taxon>Pirellulaceae</taxon>
        <taxon>Rubripirellula</taxon>
    </lineage>
</organism>
<evidence type="ECO:0000313" key="3">
    <source>
        <dbReference type="Proteomes" id="UP000318288"/>
    </source>
</evidence>
<reference evidence="2 3" key="1">
    <citation type="submission" date="2019-02" db="EMBL/GenBank/DDBJ databases">
        <title>Deep-cultivation of Planctomycetes and their phenomic and genomic characterization uncovers novel biology.</title>
        <authorList>
            <person name="Wiegand S."/>
            <person name="Jogler M."/>
            <person name="Boedeker C."/>
            <person name="Pinto D."/>
            <person name="Vollmers J."/>
            <person name="Rivas-Marin E."/>
            <person name="Kohn T."/>
            <person name="Peeters S.H."/>
            <person name="Heuer A."/>
            <person name="Rast P."/>
            <person name="Oberbeckmann S."/>
            <person name="Bunk B."/>
            <person name="Jeske O."/>
            <person name="Meyerdierks A."/>
            <person name="Storesund J.E."/>
            <person name="Kallscheuer N."/>
            <person name="Luecker S."/>
            <person name="Lage O.M."/>
            <person name="Pohl T."/>
            <person name="Merkel B.J."/>
            <person name="Hornburger P."/>
            <person name="Mueller R.-W."/>
            <person name="Bruemmer F."/>
            <person name="Labrenz M."/>
            <person name="Spormann A.M."/>
            <person name="Op Den Camp H."/>
            <person name="Overmann J."/>
            <person name="Amann R."/>
            <person name="Jetten M.S.M."/>
            <person name="Mascher T."/>
            <person name="Medema M.H."/>
            <person name="Devos D.P."/>
            <person name="Kaster A.-K."/>
            <person name="Ovreas L."/>
            <person name="Rohde M."/>
            <person name="Galperin M.Y."/>
            <person name="Jogler C."/>
        </authorList>
    </citation>
    <scope>NUCLEOTIDE SEQUENCE [LARGE SCALE GENOMIC DNA]</scope>
    <source>
        <strain evidence="2 3">Poly51</strain>
    </source>
</reference>
<keyword evidence="1" id="KW-1133">Transmembrane helix</keyword>
<dbReference type="Proteomes" id="UP000318288">
    <property type="component" value="Unassembled WGS sequence"/>
</dbReference>
<comment type="caution">
    <text evidence="2">The sequence shown here is derived from an EMBL/GenBank/DDBJ whole genome shotgun (WGS) entry which is preliminary data.</text>
</comment>
<proteinExistence type="predicted"/>
<evidence type="ECO:0000256" key="1">
    <source>
        <dbReference type="SAM" id="Phobius"/>
    </source>
</evidence>
<dbReference type="OrthoDB" id="27509at2"/>
<gene>
    <name evidence="2" type="ORF">Poly51_32800</name>
</gene>
<accession>A0A5C6F535</accession>
<dbReference type="RefSeq" id="WP_146458758.1">
    <property type="nucleotide sequence ID" value="NZ_SJPW01000004.1"/>
</dbReference>
<dbReference type="EMBL" id="SJPW01000004">
    <property type="protein sequence ID" value="TWU54561.1"/>
    <property type="molecule type" value="Genomic_DNA"/>
</dbReference>
<name>A0A5C6F535_9BACT</name>
<evidence type="ECO:0000313" key="2">
    <source>
        <dbReference type="EMBL" id="TWU54561.1"/>
    </source>
</evidence>
<keyword evidence="1" id="KW-0472">Membrane</keyword>
<keyword evidence="3" id="KW-1185">Reference proteome</keyword>
<keyword evidence="1" id="KW-0812">Transmembrane</keyword>
<evidence type="ECO:0008006" key="4">
    <source>
        <dbReference type="Google" id="ProtNLM"/>
    </source>
</evidence>
<feature type="transmembrane region" description="Helical" evidence="1">
    <location>
        <begin position="80"/>
        <end position="101"/>
    </location>
</feature>
<feature type="transmembrane region" description="Helical" evidence="1">
    <location>
        <begin position="124"/>
        <end position="142"/>
    </location>
</feature>
<protein>
    <recommendedName>
        <fullName evidence="4">DUF1772 domain-containing protein</fullName>
    </recommendedName>
</protein>
<dbReference type="AlphaFoldDB" id="A0A5C6F535"/>
<feature type="transmembrane region" description="Helical" evidence="1">
    <location>
        <begin position="7"/>
        <end position="30"/>
    </location>
</feature>
<feature type="transmembrane region" description="Helical" evidence="1">
    <location>
        <begin position="50"/>
        <end position="73"/>
    </location>
</feature>
<sequence>MNANTLFILNLCSTWYMVGLIWMVQVVHYAMFDRVGESEFIRYAADHNRLITPIVGVPMLIEIATACMLLAMAPDGFPRWAAWVGVAMIIAIWISTAVLQVPCHERLGSGFDVEVYRRLVNTNWIRTILWTARGVMMGYFLTKMLR</sequence>